<organism evidence="2 3">
    <name type="scientific">Acetobacter fallax</name>
    <dbReference type="NCBI Taxonomy" id="1737473"/>
    <lineage>
        <taxon>Bacteria</taxon>
        <taxon>Pseudomonadati</taxon>
        <taxon>Pseudomonadota</taxon>
        <taxon>Alphaproteobacteria</taxon>
        <taxon>Acetobacterales</taxon>
        <taxon>Acetobacteraceae</taxon>
        <taxon>Acetobacter</taxon>
    </lineage>
</organism>
<evidence type="ECO:0000313" key="2">
    <source>
        <dbReference type="EMBL" id="NHO32398.1"/>
    </source>
</evidence>
<reference evidence="2 3" key="1">
    <citation type="journal article" date="2020" name="Int. J. Syst. Evol. Microbiol.">
        <title>Novel acetic acid bacteria from cider fermentations: Acetobacter conturbans sp. nov. and Acetobacter fallax sp. nov.</title>
        <authorList>
            <person name="Sombolestani A.S."/>
            <person name="Cleenwerck I."/>
            <person name="Cnockaert M."/>
            <person name="Borremans W."/>
            <person name="Wieme A.D."/>
            <person name="De Vuyst L."/>
            <person name="Vandamme P."/>
        </authorList>
    </citation>
    <scope>NUCLEOTIDE SEQUENCE [LARGE SCALE GENOMIC DNA]</scope>
    <source>
        <strain evidence="2 3">LMG 1637</strain>
    </source>
</reference>
<gene>
    <name evidence="2" type="ORF">GOB84_07445</name>
</gene>
<name>A0ABX0KC08_9PROT</name>
<evidence type="ECO:0000259" key="1">
    <source>
        <dbReference type="Pfam" id="PF04577"/>
    </source>
</evidence>
<evidence type="ECO:0000313" key="3">
    <source>
        <dbReference type="Proteomes" id="UP000615326"/>
    </source>
</evidence>
<dbReference type="EMBL" id="WOSW01000010">
    <property type="protein sequence ID" value="NHO32398.1"/>
    <property type="molecule type" value="Genomic_DNA"/>
</dbReference>
<feature type="domain" description="Glycosyltransferase 61 catalytic" evidence="1">
    <location>
        <begin position="17"/>
        <end position="186"/>
    </location>
</feature>
<keyword evidence="3" id="KW-1185">Reference proteome</keyword>
<dbReference type="Pfam" id="PF04577">
    <property type="entry name" value="Glyco_transf_61"/>
    <property type="match status" value="1"/>
</dbReference>
<dbReference type="Proteomes" id="UP000615326">
    <property type="component" value="Unassembled WGS sequence"/>
</dbReference>
<comment type="caution">
    <text evidence="2">The sequence shown here is derived from an EMBL/GenBank/DDBJ whole genome shotgun (WGS) entry which is preliminary data.</text>
</comment>
<accession>A0ABX0KC08</accession>
<proteinExistence type="predicted"/>
<protein>
    <submittedName>
        <fullName evidence="2">DUF563 domain-containing protein</fullName>
    </submittedName>
</protein>
<dbReference type="RefSeq" id="WP_173576922.1">
    <property type="nucleotide sequence ID" value="NZ_WOSW01000010.1"/>
</dbReference>
<sequence length="429" mass="48323">MPEIECAIYGGMIGLHYGHTLLEFLPRLWYLRNTMGVNAKILVHCGPGLGTPWFRDLMKLAGISEDCLISPLSTTLVRHLLVPESCVQLNHYVMRSFLDFTNQMGDRISFDSNDQPVFLTKKNLPYGVVNWDNEAELCSELETYGFRIIAPEEHNLREQISFFRNSGGACGILGSNMHTSIFAREPFGLVLNIGLHISPSFYLLDRCNNADFRYVACDESHEVGAQKNFRRTFHISDPVALAAEFSREFFQKRDEVRSRKTARAPAVSEKTLFFRMTGQDGKRLCARLSDGRLISSMAAEADNQVCDMILQITDQNICSLFALSSVPLPVTTASTSQLAAFVPCVVTEETIGDTIRYGIRQPDSKRWLSLAPGAEDRDAFFGAEHFREWEYVTFIELTGSALVKARAMSLRLLEREMTEQVTTGGFMMM</sequence>
<dbReference type="InterPro" id="IPR049625">
    <property type="entry name" value="Glyco_transf_61_cat"/>
</dbReference>